<gene>
    <name evidence="9" type="ORF">OUZ56_014964</name>
</gene>
<dbReference type="InterPro" id="IPR000873">
    <property type="entry name" value="AMP-dep_synth/lig_dom"/>
</dbReference>
<evidence type="ECO:0000259" key="8">
    <source>
        <dbReference type="Pfam" id="PF00501"/>
    </source>
</evidence>
<evidence type="ECO:0000313" key="10">
    <source>
        <dbReference type="Proteomes" id="UP001234178"/>
    </source>
</evidence>
<dbReference type="Gene3D" id="3.40.50.12780">
    <property type="entry name" value="N-terminal domain of ligase-like"/>
    <property type="match status" value="1"/>
</dbReference>
<organism evidence="9 10">
    <name type="scientific">Daphnia magna</name>
    <dbReference type="NCBI Taxonomy" id="35525"/>
    <lineage>
        <taxon>Eukaryota</taxon>
        <taxon>Metazoa</taxon>
        <taxon>Ecdysozoa</taxon>
        <taxon>Arthropoda</taxon>
        <taxon>Crustacea</taxon>
        <taxon>Branchiopoda</taxon>
        <taxon>Diplostraca</taxon>
        <taxon>Cladocera</taxon>
        <taxon>Anomopoda</taxon>
        <taxon>Daphniidae</taxon>
        <taxon>Daphnia</taxon>
    </lineage>
</organism>
<comment type="catalytic activity">
    <reaction evidence="7">
        <text>a medium-chain fatty acid + ATP + CoA = a medium-chain fatty acyl-CoA + AMP + diphosphate</text>
        <dbReference type="Rhea" id="RHEA:48340"/>
        <dbReference type="ChEBI" id="CHEBI:30616"/>
        <dbReference type="ChEBI" id="CHEBI:33019"/>
        <dbReference type="ChEBI" id="CHEBI:57287"/>
        <dbReference type="ChEBI" id="CHEBI:59558"/>
        <dbReference type="ChEBI" id="CHEBI:90546"/>
        <dbReference type="ChEBI" id="CHEBI:456215"/>
        <dbReference type="EC" id="6.2.1.2"/>
    </reaction>
</comment>
<dbReference type="InterPro" id="IPR020845">
    <property type="entry name" value="AMP-binding_CS"/>
</dbReference>
<dbReference type="PANTHER" id="PTHR43201">
    <property type="entry name" value="ACYL-COA SYNTHETASE"/>
    <property type="match status" value="1"/>
</dbReference>
<comment type="catalytic activity">
    <reaction evidence="6">
        <text>octanoate + ATP + CoA = octanoyl-CoA + AMP + diphosphate</text>
        <dbReference type="Rhea" id="RHEA:33631"/>
        <dbReference type="ChEBI" id="CHEBI:25646"/>
        <dbReference type="ChEBI" id="CHEBI:30616"/>
        <dbReference type="ChEBI" id="CHEBI:33019"/>
        <dbReference type="ChEBI" id="CHEBI:57287"/>
        <dbReference type="ChEBI" id="CHEBI:57386"/>
        <dbReference type="ChEBI" id="CHEBI:456215"/>
    </reaction>
</comment>
<keyword evidence="10" id="KW-1185">Reference proteome</keyword>
<evidence type="ECO:0000256" key="5">
    <source>
        <dbReference type="ARBA" id="ARBA00039638"/>
    </source>
</evidence>
<reference evidence="9 10" key="1">
    <citation type="journal article" date="2023" name="Nucleic Acids Res.">
        <title>The hologenome of Daphnia magna reveals possible DNA methylation and microbiome-mediated evolution of the host genome.</title>
        <authorList>
            <person name="Chaturvedi A."/>
            <person name="Li X."/>
            <person name="Dhandapani V."/>
            <person name="Marshall H."/>
            <person name="Kissane S."/>
            <person name="Cuenca-Cambronero M."/>
            <person name="Asole G."/>
            <person name="Calvet F."/>
            <person name="Ruiz-Romero M."/>
            <person name="Marangio P."/>
            <person name="Guigo R."/>
            <person name="Rago D."/>
            <person name="Mirbahai L."/>
            <person name="Eastwood N."/>
            <person name="Colbourne J.K."/>
            <person name="Zhou J."/>
            <person name="Mallon E."/>
            <person name="Orsini L."/>
        </authorList>
    </citation>
    <scope>NUCLEOTIDE SEQUENCE [LARGE SCALE GENOMIC DNA]</scope>
    <source>
        <strain evidence="9">LRV0_1</strain>
    </source>
</reference>
<evidence type="ECO:0000256" key="1">
    <source>
        <dbReference type="ARBA" id="ARBA00006432"/>
    </source>
</evidence>
<dbReference type="PANTHER" id="PTHR43201:SF5">
    <property type="entry name" value="MEDIUM-CHAIN ACYL-COA LIGASE ACSF2, MITOCHONDRIAL"/>
    <property type="match status" value="1"/>
</dbReference>
<name>A0ABR0ALM2_9CRUS</name>
<evidence type="ECO:0000256" key="2">
    <source>
        <dbReference type="ARBA" id="ARBA00022598"/>
    </source>
</evidence>
<evidence type="ECO:0000256" key="6">
    <source>
        <dbReference type="ARBA" id="ARBA00047319"/>
    </source>
</evidence>
<evidence type="ECO:0000313" key="9">
    <source>
        <dbReference type="EMBL" id="KAK4025930.1"/>
    </source>
</evidence>
<accession>A0ABR0ALM2</accession>
<dbReference type="InterPro" id="IPR042099">
    <property type="entry name" value="ANL_N_sf"/>
</dbReference>
<protein>
    <recommendedName>
        <fullName evidence="5">Medium-chain acyl-CoA ligase ACSF2, mitochondrial</fullName>
        <ecNumber evidence="4">6.2.1.2</ecNumber>
    </recommendedName>
</protein>
<feature type="domain" description="AMP-dependent synthetase/ligase" evidence="8">
    <location>
        <begin position="14"/>
        <end position="172"/>
    </location>
</feature>
<dbReference type="SUPFAM" id="SSF56801">
    <property type="entry name" value="Acetyl-CoA synthetase-like"/>
    <property type="match status" value="1"/>
</dbReference>
<comment type="function">
    <text evidence="3">Acyl-CoA synthases catalyze the initial reaction in fatty acid metabolism, by forming a thioester with CoA. Has some preference toward medium-chain substrates. Plays a role in adipocyte differentiation.</text>
</comment>
<dbReference type="Proteomes" id="UP001234178">
    <property type="component" value="Unassembled WGS sequence"/>
</dbReference>
<comment type="caution">
    <text evidence="9">The sequence shown here is derived from an EMBL/GenBank/DDBJ whole genome shotgun (WGS) entry which is preliminary data.</text>
</comment>
<keyword evidence="2" id="KW-0436">Ligase</keyword>
<sequence length="187" mass="20841">MATPAQVAEVHNLQREIQVDEAANIQFTSGTTGNPKGATLSHYNIVNNSYFVGLRLGYDKKVMLITAPNDLCPCSTVPLRWMCGWRINRSFTWSNLRFSKFCLQRKGGNQSNPSRKVEFANLKKQQQRCTALYGTPTMFVDILNLPNLKEYDLKSLSTGIMAGAPCPEEIAKGTVTDLNMKDFAVPC</sequence>
<dbReference type="EMBL" id="JAOYFB010000038">
    <property type="protein sequence ID" value="KAK4025930.1"/>
    <property type="molecule type" value="Genomic_DNA"/>
</dbReference>
<proteinExistence type="inferred from homology"/>
<evidence type="ECO:0000256" key="3">
    <source>
        <dbReference type="ARBA" id="ARBA00037247"/>
    </source>
</evidence>
<comment type="similarity">
    <text evidence="1">Belongs to the ATP-dependent AMP-binding enzyme family.</text>
</comment>
<evidence type="ECO:0000256" key="4">
    <source>
        <dbReference type="ARBA" id="ARBA00039009"/>
    </source>
</evidence>
<dbReference type="EC" id="6.2.1.2" evidence="4"/>
<dbReference type="Pfam" id="PF00501">
    <property type="entry name" value="AMP-binding"/>
    <property type="match status" value="1"/>
</dbReference>
<dbReference type="PROSITE" id="PS00455">
    <property type="entry name" value="AMP_BINDING"/>
    <property type="match status" value="1"/>
</dbReference>
<evidence type="ECO:0000256" key="7">
    <source>
        <dbReference type="ARBA" id="ARBA00048277"/>
    </source>
</evidence>